<gene>
    <name evidence="2" type="ORF">J4051_16595</name>
</gene>
<dbReference type="PROSITE" id="PS51257">
    <property type="entry name" value="PROKAR_LIPOPROTEIN"/>
    <property type="match status" value="1"/>
</dbReference>
<sequence length="233" mass="27170">MKTTTSLLALILIVIISSCSKNIHYSAEHIEQTSGRYLYDNNEIIDIFYDENKLFVKYKGVAKTPVVLDENTFFVADLYKKLRFVKHQDNQKMYLGLVSEDDDEILTFEYPKVDDHYKTPRMHLNDGEYDLAIEGFLELKKQNASKIYIEEQEVNNIGYGLLQKKKYENAIAIFEMNTVLFPESDNVYDSLGEAYLETKDSMQAYVNYKKALDLNPKNKRAKKFVDAYAENRD</sequence>
<name>A0ABS3SX80_9FLAO</name>
<feature type="repeat" description="TPR" evidence="1">
    <location>
        <begin position="185"/>
        <end position="218"/>
    </location>
</feature>
<dbReference type="InterPro" id="IPR019734">
    <property type="entry name" value="TPR_rpt"/>
</dbReference>
<dbReference type="InterPro" id="IPR011990">
    <property type="entry name" value="TPR-like_helical_dom_sf"/>
</dbReference>
<evidence type="ECO:0000313" key="2">
    <source>
        <dbReference type="EMBL" id="MBO3099891.1"/>
    </source>
</evidence>
<dbReference type="PROSITE" id="PS50005">
    <property type="entry name" value="TPR"/>
    <property type="match status" value="1"/>
</dbReference>
<dbReference type="Proteomes" id="UP000681315">
    <property type="component" value="Unassembled WGS sequence"/>
</dbReference>
<keyword evidence="3" id="KW-1185">Reference proteome</keyword>
<dbReference type="EMBL" id="JAGEVG010000024">
    <property type="protein sequence ID" value="MBO3099891.1"/>
    <property type="molecule type" value="Genomic_DNA"/>
</dbReference>
<evidence type="ECO:0000256" key="1">
    <source>
        <dbReference type="PROSITE-ProRule" id="PRU00339"/>
    </source>
</evidence>
<accession>A0ABS3SX80</accession>
<proteinExistence type="predicted"/>
<dbReference type="Gene3D" id="1.25.40.10">
    <property type="entry name" value="Tetratricopeptide repeat domain"/>
    <property type="match status" value="1"/>
</dbReference>
<dbReference type="SUPFAM" id="SSF48452">
    <property type="entry name" value="TPR-like"/>
    <property type="match status" value="1"/>
</dbReference>
<evidence type="ECO:0000313" key="3">
    <source>
        <dbReference type="Proteomes" id="UP000681315"/>
    </source>
</evidence>
<dbReference type="SMART" id="SM00028">
    <property type="entry name" value="TPR"/>
    <property type="match status" value="2"/>
</dbReference>
<organism evidence="2 3">
    <name type="scientific">Gelidibacter pelagius</name>
    <dbReference type="NCBI Taxonomy" id="2819985"/>
    <lineage>
        <taxon>Bacteria</taxon>
        <taxon>Pseudomonadati</taxon>
        <taxon>Bacteroidota</taxon>
        <taxon>Flavobacteriia</taxon>
        <taxon>Flavobacteriales</taxon>
        <taxon>Flavobacteriaceae</taxon>
        <taxon>Gelidibacter</taxon>
    </lineage>
</organism>
<reference evidence="2 3" key="1">
    <citation type="submission" date="2021-03" db="EMBL/GenBank/DDBJ databases">
        <title>Gelidibacter sp. nov., isolated from costal sediment.</title>
        <authorList>
            <person name="Lun K.-Y."/>
        </authorList>
    </citation>
    <scope>NUCLEOTIDE SEQUENCE [LARGE SCALE GENOMIC DNA]</scope>
    <source>
        <strain evidence="2 3">DF109</strain>
    </source>
</reference>
<protein>
    <submittedName>
        <fullName evidence="2">Tetratricopeptide repeat protein</fullName>
    </submittedName>
</protein>
<comment type="caution">
    <text evidence="2">The sequence shown here is derived from an EMBL/GenBank/DDBJ whole genome shotgun (WGS) entry which is preliminary data.</text>
</comment>
<dbReference type="RefSeq" id="WP_208234998.1">
    <property type="nucleotide sequence ID" value="NZ_JAGEVG010000024.1"/>
</dbReference>
<keyword evidence="1" id="KW-0802">TPR repeat</keyword>